<comment type="caution">
    <text evidence="3">The sequence shown here is derived from an EMBL/GenBank/DDBJ whole genome shotgun (WGS) entry which is preliminary data.</text>
</comment>
<accession>A0AAV7BHN1</accession>
<name>A0AAV7BHN1_ENGPU</name>
<feature type="coiled-coil region" evidence="1">
    <location>
        <begin position="109"/>
        <end position="136"/>
    </location>
</feature>
<organism evidence="3 4">
    <name type="scientific">Engystomops pustulosus</name>
    <name type="common">Tungara frog</name>
    <name type="synonym">Physalaemus pustulosus</name>
    <dbReference type="NCBI Taxonomy" id="76066"/>
    <lineage>
        <taxon>Eukaryota</taxon>
        <taxon>Metazoa</taxon>
        <taxon>Chordata</taxon>
        <taxon>Craniata</taxon>
        <taxon>Vertebrata</taxon>
        <taxon>Euteleostomi</taxon>
        <taxon>Amphibia</taxon>
        <taxon>Batrachia</taxon>
        <taxon>Anura</taxon>
        <taxon>Neobatrachia</taxon>
        <taxon>Hyloidea</taxon>
        <taxon>Leptodactylidae</taxon>
        <taxon>Leiuperinae</taxon>
        <taxon>Engystomops</taxon>
    </lineage>
</organism>
<proteinExistence type="predicted"/>
<feature type="compositionally biased region" description="Basic and acidic residues" evidence="2">
    <location>
        <begin position="181"/>
        <end position="209"/>
    </location>
</feature>
<evidence type="ECO:0000256" key="2">
    <source>
        <dbReference type="SAM" id="MobiDB-lite"/>
    </source>
</evidence>
<dbReference type="AlphaFoldDB" id="A0AAV7BHN1"/>
<evidence type="ECO:0000313" key="4">
    <source>
        <dbReference type="Proteomes" id="UP000824782"/>
    </source>
</evidence>
<gene>
    <name evidence="3" type="ORF">GDO81_011841</name>
</gene>
<feature type="compositionally biased region" description="Polar residues" evidence="2">
    <location>
        <begin position="244"/>
        <end position="257"/>
    </location>
</feature>
<keyword evidence="1" id="KW-0175">Coiled coil</keyword>
<dbReference type="Proteomes" id="UP000824782">
    <property type="component" value="Unassembled WGS sequence"/>
</dbReference>
<feature type="region of interest" description="Disordered" evidence="2">
    <location>
        <begin position="177"/>
        <end position="257"/>
    </location>
</feature>
<sequence length="257" mass="30318">MESTQTPPNLFAFTEDDVNRILGGTLGDSTFLEVPAKVDLKRKYEYWSRRHINFQLHLSLLCQYYKHKIIPRGLRSHLRPNLLPANMEFCTRFEALSNKYALDIILLNIEFLQVELTTGQQKIDALEVELRNLLGETEFNLYKEKTKKILQTFQKEQEETKRHKWARDKDDYATGKVYSWKQEDTPHTRRNRREPPKKRPEQRNNEKSTSDFLGPPPLTPHPSMDREEDVEDVNTTENLKTRSGKASRTQMQTIKKK</sequence>
<evidence type="ECO:0000256" key="1">
    <source>
        <dbReference type="SAM" id="Coils"/>
    </source>
</evidence>
<protein>
    <submittedName>
        <fullName evidence="3">Uncharacterized protein</fullName>
    </submittedName>
</protein>
<dbReference type="EMBL" id="WNYA01000005">
    <property type="protein sequence ID" value="KAG8571949.1"/>
    <property type="molecule type" value="Genomic_DNA"/>
</dbReference>
<reference evidence="3" key="1">
    <citation type="thesis" date="2020" institute="ProQuest LLC" country="789 East Eisenhower Parkway, Ann Arbor, MI, USA">
        <title>Comparative Genomics and Chromosome Evolution.</title>
        <authorList>
            <person name="Mudd A.B."/>
        </authorList>
    </citation>
    <scope>NUCLEOTIDE SEQUENCE</scope>
    <source>
        <strain evidence="3">237g6f4</strain>
        <tissue evidence="3">Blood</tissue>
    </source>
</reference>
<keyword evidence="4" id="KW-1185">Reference proteome</keyword>
<evidence type="ECO:0000313" key="3">
    <source>
        <dbReference type="EMBL" id="KAG8571949.1"/>
    </source>
</evidence>